<evidence type="ECO:0000313" key="3">
    <source>
        <dbReference type="Proteomes" id="UP000249829"/>
    </source>
</evidence>
<keyword evidence="3" id="KW-1185">Reference proteome</keyword>
<evidence type="ECO:0008006" key="4">
    <source>
        <dbReference type="Google" id="ProtNLM"/>
    </source>
</evidence>
<gene>
    <name evidence="2" type="ORF">BO99DRAFT_407954</name>
</gene>
<dbReference type="Proteomes" id="UP000249829">
    <property type="component" value="Unassembled WGS sequence"/>
</dbReference>
<organism evidence="2 3">
    <name type="scientific">Aspergillus violaceofuscus (strain CBS 115571)</name>
    <dbReference type="NCBI Taxonomy" id="1450538"/>
    <lineage>
        <taxon>Eukaryota</taxon>
        <taxon>Fungi</taxon>
        <taxon>Dikarya</taxon>
        <taxon>Ascomycota</taxon>
        <taxon>Pezizomycotina</taxon>
        <taxon>Eurotiomycetes</taxon>
        <taxon>Eurotiomycetidae</taxon>
        <taxon>Eurotiales</taxon>
        <taxon>Aspergillaceae</taxon>
        <taxon>Aspergillus</taxon>
    </lineage>
</organism>
<protein>
    <recommendedName>
        <fullName evidence="4">Secreted protein</fullName>
    </recommendedName>
</protein>
<dbReference type="AlphaFoldDB" id="A0A2V5GUY8"/>
<keyword evidence="1" id="KW-0732">Signal</keyword>
<dbReference type="EMBL" id="KZ825281">
    <property type="protein sequence ID" value="PYI12864.1"/>
    <property type="molecule type" value="Genomic_DNA"/>
</dbReference>
<feature type="chain" id="PRO_5015836609" description="Secreted protein" evidence="1">
    <location>
        <begin position="17"/>
        <end position="78"/>
    </location>
</feature>
<sequence length="78" mass="8140">MLLLMLLLMLLDRVLVVPFADLGRRRRGCSWICSNGGKVEDVPEAGQADAEVRVVVGALVVGCGGVVDEAVEGCGLDG</sequence>
<evidence type="ECO:0000256" key="1">
    <source>
        <dbReference type="SAM" id="SignalP"/>
    </source>
</evidence>
<name>A0A2V5GUY8_ASPV1</name>
<proteinExistence type="predicted"/>
<reference evidence="2 3" key="1">
    <citation type="submission" date="2018-02" db="EMBL/GenBank/DDBJ databases">
        <title>The genomes of Aspergillus section Nigri reveals drivers in fungal speciation.</title>
        <authorList>
            <consortium name="DOE Joint Genome Institute"/>
            <person name="Vesth T.C."/>
            <person name="Nybo J."/>
            <person name="Theobald S."/>
            <person name="Brandl J."/>
            <person name="Frisvad J.C."/>
            <person name="Nielsen K.F."/>
            <person name="Lyhne E.K."/>
            <person name="Kogle M.E."/>
            <person name="Kuo A."/>
            <person name="Riley R."/>
            <person name="Clum A."/>
            <person name="Nolan M."/>
            <person name="Lipzen A."/>
            <person name="Salamov A."/>
            <person name="Henrissat B."/>
            <person name="Wiebenga A."/>
            <person name="De vries R.P."/>
            <person name="Grigoriev I.V."/>
            <person name="Mortensen U.H."/>
            <person name="Andersen M.R."/>
            <person name="Baker S.E."/>
        </authorList>
    </citation>
    <scope>NUCLEOTIDE SEQUENCE [LARGE SCALE GENOMIC DNA]</scope>
    <source>
        <strain evidence="2 3">CBS 115571</strain>
    </source>
</reference>
<feature type="signal peptide" evidence="1">
    <location>
        <begin position="1"/>
        <end position="16"/>
    </location>
</feature>
<accession>A0A2V5GUY8</accession>
<evidence type="ECO:0000313" key="2">
    <source>
        <dbReference type="EMBL" id="PYI12864.1"/>
    </source>
</evidence>